<proteinExistence type="inferred from homology"/>
<dbReference type="EMBL" id="JBGFFX010000020">
    <property type="protein sequence ID" value="MEY8773270.1"/>
    <property type="molecule type" value="Genomic_DNA"/>
</dbReference>
<dbReference type="SUPFAM" id="SSF103481">
    <property type="entry name" value="Multidrug resistance efflux transporter EmrE"/>
    <property type="match status" value="1"/>
</dbReference>
<keyword evidence="13" id="KW-1185">Reference proteome</keyword>
<dbReference type="InterPro" id="IPR045324">
    <property type="entry name" value="Small_multidrug_res"/>
</dbReference>
<comment type="subunit">
    <text evidence="2">Forms a complex with MdtJ.</text>
</comment>
<name>A0ABV4EEG2_9GAMM</name>
<evidence type="ECO:0000256" key="5">
    <source>
        <dbReference type="ARBA" id="ARBA00022475"/>
    </source>
</evidence>
<evidence type="ECO:0000256" key="4">
    <source>
        <dbReference type="ARBA" id="ARBA00022448"/>
    </source>
</evidence>
<protein>
    <recommendedName>
        <fullName evidence="3">Spermidine export protein MdtI</fullName>
    </recommendedName>
</protein>
<dbReference type="Gene3D" id="1.10.3730.20">
    <property type="match status" value="1"/>
</dbReference>
<evidence type="ECO:0000256" key="11">
    <source>
        <dbReference type="SAM" id="Phobius"/>
    </source>
</evidence>
<evidence type="ECO:0000256" key="6">
    <source>
        <dbReference type="ARBA" id="ARBA00022519"/>
    </source>
</evidence>
<keyword evidence="9 11" id="KW-0472">Membrane</keyword>
<keyword evidence="4" id="KW-0813">Transport</keyword>
<dbReference type="Proteomes" id="UP001565243">
    <property type="component" value="Unassembled WGS sequence"/>
</dbReference>
<comment type="caution">
    <text evidence="12">The sequence shown here is derived from an EMBL/GenBank/DDBJ whole genome shotgun (WGS) entry which is preliminary data.</text>
</comment>
<accession>A0ABV4EEG2</accession>
<keyword evidence="6" id="KW-0997">Cell inner membrane</keyword>
<keyword evidence="8 11" id="KW-1133">Transmembrane helix</keyword>
<evidence type="ECO:0000256" key="3">
    <source>
        <dbReference type="ARBA" id="ARBA00021114"/>
    </source>
</evidence>
<evidence type="ECO:0000313" key="12">
    <source>
        <dbReference type="EMBL" id="MEY8773270.1"/>
    </source>
</evidence>
<feature type="transmembrane region" description="Helical" evidence="11">
    <location>
        <begin position="36"/>
        <end position="54"/>
    </location>
</feature>
<evidence type="ECO:0000313" key="13">
    <source>
        <dbReference type="Proteomes" id="UP001565243"/>
    </source>
</evidence>
<dbReference type="InterPro" id="IPR000390">
    <property type="entry name" value="Small_drug/metabolite_transptr"/>
</dbReference>
<comment type="similarity">
    <text evidence="10">Belongs to the drug/metabolite transporter (DMT) superfamily. Small multidrug resistance (SMR) (TC 2.A.7.1) family.</text>
</comment>
<gene>
    <name evidence="12" type="ORF">AB6T85_22970</name>
</gene>
<dbReference type="RefSeq" id="WP_253461424.1">
    <property type="nucleotide sequence ID" value="NZ_JBGFFX010000020.1"/>
</dbReference>
<dbReference type="PANTHER" id="PTHR30561">
    <property type="entry name" value="SMR FAMILY PROTON-DEPENDENT DRUG EFFLUX TRANSPORTER SUGE"/>
    <property type="match status" value="1"/>
</dbReference>
<comment type="subcellular location">
    <subcellularLocation>
        <location evidence="1">Cell inner membrane</location>
        <topology evidence="1">Multi-pass membrane protein</topology>
    </subcellularLocation>
    <subcellularLocation>
        <location evidence="10">Cell membrane</location>
        <topology evidence="10">Multi-pass membrane protein</topology>
    </subcellularLocation>
</comment>
<evidence type="ECO:0000256" key="9">
    <source>
        <dbReference type="ARBA" id="ARBA00023136"/>
    </source>
</evidence>
<reference evidence="12 13" key="1">
    <citation type="submission" date="2024-07" db="EMBL/GenBank/DDBJ databases">
        <authorList>
            <person name="Hebao G."/>
        </authorList>
    </citation>
    <scope>NUCLEOTIDE SEQUENCE [LARGE SCALE GENOMIC DNA]</scope>
    <source>
        <strain evidence="12 13">ACCC 02193</strain>
    </source>
</reference>
<dbReference type="Pfam" id="PF00893">
    <property type="entry name" value="Multi_Drug_Res"/>
    <property type="match status" value="1"/>
</dbReference>
<evidence type="ECO:0000256" key="1">
    <source>
        <dbReference type="ARBA" id="ARBA00004429"/>
    </source>
</evidence>
<evidence type="ECO:0000256" key="10">
    <source>
        <dbReference type="RuleBase" id="RU003942"/>
    </source>
</evidence>
<dbReference type="InterPro" id="IPR037185">
    <property type="entry name" value="EmrE-like"/>
</dbReference>
<evidence type="ECO:0000256" key="8">
    <source>
        <dbReference type="ARBA" id="ARBA00022989"/>
    </source>
</evidence>
<dbReference type="PANTHER" id="PTHR30561:SF6">
    <property type="entry name" value="SPERMIDINE EXPORT PROTEIN MDTI"/>
    <property type="match status" value="1"/>
</dbReference>
<sequence length="107" mass="11284">MSIFIPYYYLAIAILLEVTANVFLQRSAGMAKKIPGAVGILLILASFTALAQALKGLEMATAYAIWGGCGILLTALSGWIIFRQPPGRKACAGLLMITAGLLLLELG</sequence>
<feature type="transmembrane region" description="Helical" evidence="11">
    <location>
        <begin position="60"/>
        <end position="82"/>
    </location>
</feature>
<evidence type="ECO:0000256" key="2">
    <source>
        <dbReference type="ARBA" id="ARBA00011359"/>
    </source>
</evidence>
<evidence type="ECO:0000256" key="7">
    <source>
        <dbReference type="ARBA" id="ARBA00022692"/>
    </source>
</evidence>
<keyword evidence="5" id="KW-1003">Cell membrane</keyword>
<organism evidence="12 13">
    <name type="scientific">Erwinia aeris</name>
    <dbReference type="NCBI Taxonomy" id="3239803"/>
    <lineage>
        <taxon>Bacteria</taxon>
        <taxon>Pseudomonadati</taxon>
        <taxon>Pseudomonadota</taxon>
        <taxon>Gammaproteobacteria</taxon>
        <taxon>Enterobacterales</taxon>
        <taxon>Erwiniaceae</taxon>
        <taxon>Erwinia</taxon>
    </lineage>
</organism>
<feature type="transmembrane region" description="Helical" evidence="11">
    <location>
        <begin position="6"/>
        <end position="24"/>
    </location>
</feature>
<keyword evidence="7 10" id="KW-0812">Transmembrane</keyword>